<dbReference type="GO" id="GO:0016853">
    <property type="term" value="F:isomerase activity"/>
    <property type="evidence" value="ECO:0007669"/>
    <property type="project" value="UniProtKB-KW"/>
</dbReference>
<evidence type="ECO:0000259" key="2">
    <source>
        <dbReference type="Pfam" id="PF07398"/>
    </source>
</evidence>
<evidence type="ECO:0000313" key="5">
    <source>
        <dbReference type="Proteomes" id="UP001595690"/>
    </source>
</evidence>
<dbReference type="InterPro" id="IPR024344">
    <property type="entry name" value="MDMPI_metal-binding"/>
</dbReference>
<dbReference type="Gene3D" id="1.20.120.450">
    <property type="entry name" value="dinb family like domain"/>
    <property type="match status" value="1"/>
</dbReference>
<dbReference type="InterPro" id="IPR017517">
    <property type="entry name" value="Maleyloyr_isom"/>
</dbReference>
<evidence type="ECO:0000259" key="3">
    <source>
        <dbReference type="Pfam" id="PF11716"/>
    </source>
</evidence>
<reference evidence="5" key="1">
    <citation type="journal article" date="2019" name="Int. J. Syst. Evol. Microbiol.">
        <title>The Global Catalogue of Microorganisms (GCM) 10K type strain sequencing project: providing services to taxonomists for standard genome sequencing and annotation.</title>
        <authorList>
            <consortium name="The Broad Institute Genomics Platform"/>
            <consortium name="The Broad Institute Genome Sequencing Center for Infectious Disease"/>
            <person name="Wu L."/>
            <person name="Ma J."/>
        </authorList>
    </citation>
    <scope>NUCLEOTIDE SEQUENCE [LARGE SCALE GENOMIC DNA]</scope>
    <source>
        <strain evidence="5">CGMCC 4.7405</strain>
    </source>
</reference>
<dbReference type="PANTHER" id="PTHR40758:SF1">
    <property type="entry name" value="CONSERVED PROTEIN"/>
    <property type="match status" value="1"/>
</dbReference>
<keyword evidence="5" id="KW-1185">Reference proteome</keyword>
<evidence type="ECO:0000313" key="4">
    <source>
        <dbReference type="EMBL" id="MFC3892236.1"/>
    </source>
</evidence>
<dbReference type="SUPFAM" id="SSF109854">
    <property type="entry name" value="DinB/YfiT-like putative metalloenzymes"/>
    <property type="match status" value="1"/>
</dbReference>
<sequence length="244" mass="26668">MDFVAEIEKQASAMRTACVQAGPEAPVPTCPKWTVHDLVTHQARVHSWAGKALATPPSNEPPRPDEQPSAEGPSAWNDLLTWWDERLAILLDRLRTTAPDTPVWTFNGENVASFWAQRQAHETAIHRLDALHAVGDVPTLLWTPEFAADGVDEYFTRLMPRAVNRVPIDVTGTILFHAADAGRTWELRLAPGEPVVVSPVQDAAVDEDATVAGTADAIYRAVWGRPSPAIVSGNRALLDGLRRP</sequence>
<dbReference type="EMBL" id="JBHRZI010000011">
    <property type="protein sequence ID" value="MFC3892236.1"/>
    <property type="molecule type" value="Genomic_DNA"/>
</dbReference>
<feature type="domain" description="Mycothiol-dependent maleylpyruvate isomerase metal-binding" evidence="3">
    <location>
        <begin position="7"/>
        <end position="130"/>
    </location>
</feature>
<dbReference type="Pfam" id="PF07398">
    <property type="entry name" value="MDMPI_C"/>
    <property type="match status" value="1"/>
</dbReference>
<gene>
    <name evidence="4" type="ORF">ACFOWZ_12185</name>
</gene>
<keyword evidence="4" id="KW-0413">Isomerase</keyword>
<evidence type="ECO:0000256" key="1">
    <source>
        <dbReference type="SAM" id="MobiDB-lite"/>
    </source>
</evidence>
<proteinExistence type="predicted"/>
<dbReference type="InterPro" id="IPR010872">
    <property type="entry name" value="MDMPI_C-term_domain"/>
</dbReference>
<dbReference type="RefSeq" id="WP_382371990.1">
    <property type="nucleotide sequence ID" value="NZ_JBHRZI010000011.1"/>
</dbReference>
<feature type="region of interest" description="Disordered" evidence="1">
    <location>
        <begin position="52"/>
        <end position="75"/>
    </location>
</feature>
<protein>
    <submittedName>
        <fullName evidence="4">Maleylpyruvate isomerase family mycothiol-dependent enzyme</fullName>
    </submittedName>
</protein>
<feature type="domain" description="MDMPI C-terminal" evidence="2">
    <location>
        <begin position="145"/>
        <end position="239"/>
    </location>
</feature>
<comment type="caution">
    <text evidence="4">The sequence shown here is derived from an EMBL/GenBank/DDBJ whole genome shotgun (WGS) entry which is preliminary data.</text>
</comment>
<dbReference type="NCBIfam" id="TIGR03083">
    <property type="entry name" value="maleylpyruvate isomerase family mycothiol-dependent enzyme"/>
    <property type="match status" value="1"/>
</dbReference>
<organism evidence="4 5">
    <name type="scientific">Lentzea rhizosphaerae</name>
    <dbReference type="NCBI Taxonomy" id="2041025"/>
    <lineage>
        <taxon>Bacteria</taxon>
        <taxon>Bacillati</taxon>
        <taxon>Actinomycetota</taxon>
        <taxon>Actinomycetes</taxon>
        <taxon>Pseudonocardiales</taxon>
        <taxon>Pseudonocardiaceae</taxon>
        <taxon>Lentzea</taxon>
    </lineage>
</organism>
<dbReference type="Proteomes" id="UP001595690">
    <property type="component" value="Unassembled WGS sequence"/>
</dbReference>
<dbReference type="PANTHER" id="PTHR40758">
    <property type="entry name" value="CONSERVED PROTEIN"/>
    <property type="match status" value="1"/>
</dbReference>
<dbReference type="InterPro" id="IPR034660">
    <property type="entry name" value="DinB/YfiT-like"/>
</dbReference>
<name>A0ABV8BSY4_9PSEU</name>
<dbReference type="Pfam" id="PF11716">
    <property type="entry name" value="MDMPI_N"/>
    <property type="match status" value="1"/>
</dbReference>
<accession>A0ABV8BSY4</accession>